<protein>
    <recommendedName>
        <fullName evidence="4">DUF3541 domain-containing protein</fullName>
    </recommendedName>
</protein>
<reference evidence="2 3" key="1">
    <citation type="submission" date="2016-10" db="EMBL/GenBank/DDBJ databases">
        <authorList>
            <person name="de Groot N.N."/>
        </authorList>
    </citation>
    <scope>NUCLEOTIDE SEQUENCE [LARGE SCALE GENOMIC DNA]</scope>
    <source>
        <strain evidence="2 3">DSM 15893</strain>
    </source>
</reference>
<dbReference type="RefSeq" id="WP_017014983.1">
    <property type="nucleotide sequence ID" value="NZ_FOWR01000053.1"/>
</dbReference>
<sequence>MMKKWRVLLTSALVMTALTACSLTPQYHADSTAFGSVVQMAEINDAREIRDIYDRQLGELSPYQLGHYGLRMYRQTQDDYYKGAVWTDMARVASRLNAYAADIDSQADVERLGKVRLSHYGSGDSERDALRQKAGTGREEYLVLGAGLISSMARANEYGLAHIEDEKLREVLGWYDFSVYVSNPEMIRAWAAQLANQVYWLKQLGEDDLTKTFESAFRETYPDGEDAQLSTQQFNNKLYGMTHIILAASEYYRVSVSESDYAWIYTYYRDNIDTILARSKPDVVAEIGISFLLAGLDDDPVVERAQAYVREAISEQAGIVPSVSGSVDLAKGEHRNVLAIMLLDWQGANAVPMAGQKNGIVSSVPWGLVPKAKP</sequence>
<dbReference type="GeneID" id="35869901"/>
<gene>
    <name evidence="2" type="ORF">SAMN03084138_04449</name>
</gene>
<dbReference type="OrthoDB" id="6080009at2"/>
<dbReference type="Pfam" id="PF12060">
    <property type="entry name" value="DUF3541"/>
    <property type="match status" value="1"/>
</dbReference>
<organism evidence="2 3">
    <name type="scientific">Enterovibrio norvegicus DSM 15893</name>
    <dbReference type="NCBI Taxonomy" id="1121869"/>
    <lineage>
        <taxon>Bacteria</taxon>
        <taxon>Pseudomonadati</taxon>
        <taxon>Pseudomonadota</taxon>
        <taxon>Gammaproteobacteria</taxon>
        <taxon>Vibrionales</taxon>
        <taxon>Vibrionaceae</taxon>
        <taxon>Enterovibrio</taxon>
    </lineage>
</organism>
<proteinExistence type="predicted"/>
<feature type="chain" id="PRO_5010347684" description="DUF3541 domain-containing protein" evidence="1">
    <location>
        <begin position="21"/>
        <end position="374"/>
    </location>
</feature>
<dbReference type="PROSITE" id="PS51257">
    <property type="entry name" value="PROKAR_LIPOPROTEIN"/>
    <property type="match status" value="1"/>
</dbReference>
<accession>A0A1I5WVK5</accession>
<evidence type="ECO:0000313" key="3">
    <source>
        <dbReference type="Proteomes" id="UP000182692"/>
    </source>
</evidence>
<dbReference type="InterPro" id="IPR021928">
    <property type="entry name" value="DUF3541"/>
</dbReference>
<feature type="signal peptide" evidence="1">
    <location>
        <begin position="1"/>
        <end position="20"/>
    </location>
</feature>
<dbReference type="AlphaFoldDB" id="A0A1I5WVK5"/>
<evidence type="ECO:0000313" key="2">
    <source>
        <dbReference type="EMBL" id="SFQ23709.1"/>
    </source>
</evidence>
<name>A0A1I5WVK5_9GAMM</name>
<evidence type="ECO:0000256" key="1">
    <source>
        <dbReference type="SAM" id="SignalP"/>
    </source>
</evidence>
<dbReference type="EMBL" id="FOWR01000053">
    <property type="protein sequence ID" value="SFQ23709.1"/>
    <property type="molecule type" value="Genomic_DNA"/>
</dbReference>
<keyword evidence="1" id="KW-0732">Signal</keyword>
<evidence type="ECO:0008006" key="4">
    <source>
        <dbReference type="Google" id="ProtNLM"/>
    </source>
</evidence>
<dbReference type="Proteomes" id="UP000182692">
    <property type="component" value="Unassembled WGS sequence"/>
</dbReference>